<evidence type="ECO:0000256" key="1">
    <source>
        <dbReference type="SAM" id="MobiDB-lite"/>
    </source>
</evidence>
<feature type="compositionally biased region" description="Basic and acidic residues" evidence="1">
    <location>
        <begin position="109"/>
        <end position="122"/>
    </location>
</feature>
<evidence type="ECO:0000313" key="3">
    <source>
        <dbReference type="Proteomes" id="UP000008370"/>
    </source>
</evidence>
<evidence type="ECO:0000313" key="2">
    <source>
        <dbReference type="EMBL" id="EKM61065.1"/>
    </source>
</evidence>
<name>K5WNN3_PHACS</name>
<gene>
    <name evidence="2" type="ORF">PHACADRAFT_204214</name>
</gene>
<feature type="region of interest" description="Disordered" evidence="1">
    <location>
        <begin position="81"/>
        <end position="184"/>
    </location>
</feature>
<feature type="compositionally biased region" description="Polar residues" evidence="1">
    <location>
        <begin position="171"/>
        <end position="184"/>
    </location>
</feature>
<accession>K5WNN3</accession>
<dbReference type="InParanoid" id="K5WNN3"/>
<organism evidence="2 3">
    <name type="scientific">Phanerochaete carnosa (strain HHB-10118-sp)</name>
    <name type="common">White-rot fungus</name>
    <name type="synonym">Peniophora carnosa</name>
    <dbReference type="NCBI Taxonomy" id="650164"/>
    <lineage>
        <taxon>Eukaryota</taxon>
        <taxon>Fungi</taxon>
        <taxon>Dikarya</taxon>
        <taxon>Basidiomycota</taxon>
        <taxon>Agaricomycotina</taxon>
        <taxon>Agaricomycetes</taxon>
        <taxon>Polyporales</taxon>
        <taxon>Phanerochaetaceae</taxon>
        <taxon>Phanerochaete</taxon>
    </lineage>
</organism>
<feature type="compositionally biased region" description="Basic and acidic residues" evidence="1">
    <location>
        <begin position="155"/>
        <end position="170"/>
    </location>
</feature>
<dbReference type="KEGG" id="pco:PHACADRAFT_204214"/>
<dbReference type="HOGENOM" id="CLU_1468691_0_0_1"/>
<feature type="compositionally biased region" description="Acidic residues" evidence="1">
    <location>
        <begin position="95"/>
        <end position="108"/>
    </location>
</feature>
<reference evidence="2 3" key="1">
    <citation type="journal article" date="2012" name="BMC Genomics">
        <title>Comparative genomics of the white-rot fungi, Phanerochaete carnosa and P. chrysosporium, to elucidate the genetic basis of the distinct wood types they colonize.</title>
        <authorList>
            <person name="Suzuki H."/>
            <person name="MacDonald J."/>
            <person name="Syed K."/>
            <person name="Salamov A."/>
            <person name="Hori C."/>
            <person name="Aerts A."/>
            <person name="Henrissat B."/>
            <person name="Wiebenga A."/>
            <person name="vanKuyk P.A."/>
            <person name="Barry K."/>
            <person name="Lindquist E."/>
            <person name="LaButti K."/>
            <person name="Lapidus A."/>
            <person name="Lucas S."/>
            <person name="Coutinho P."/>
            <person name="Gong Y."/>
            <person name="Samejima M."/>
            <person name="Mahadevan R."/>
            <person name="Abou-Zaid M."/>
            <person name="de Vries R.P."/>
            <person name="Igarashi K."/>
            <person name="Yadav J.S."/>
            <person name="Grigoriev I.V."/>
            <person name="Master E.R."/>
        </authorList>
    </citation>
    <scope>NUCLEOTIDE SEQUENCE [LARGE SCALE GENOMIC DNA]</scope>
    <source>
        <strain evidence="2 3">HHB-10118-sp</strain>
    </source>
</reference>
<sequence length="184" mass="18791">MDSSNSAPVQAANSSKSEPVIGAVAPALGASGSNVAEASIVGTMISANDDDTAPDKEPVAVTVAQIAAVNVRTVMDAALEEEIDSETTATCSDPSSDETSDGEGIDIDDLLRSVGLEERGPQDKVAAGPPGKYPPRTGPVPVNGDKRKDKGNKKKDKEDKKKDEGNDKKSAPSTGSAPVSSSQK</sequence>
<protein>
    <submittedName>
        <fullName evidence="2">Uncharacterized protein</fullName>
    </submittedName>
</protein>
<dbReference type="RefSeq" id="XP_007390499.1">
    <property type="nucleotide sequence ID" value="XM_007390437.1"/>
</dbReference>
<dbReference type="GeneID" id="18912259"/>
<proteinExistence type="predicted"/>
<dbReference type="EMBL" id="JH930468">
    <property type="protein sequence ID" value="EKM61065.1"/>
    <property type="molecule type" value="Genomic_DNA"/>
</dbReference>
<dbReference type="AlphaFoldDB" id="K5WNN3"/>
<keyword evidence="3" id="KW-1185">Reference proteome</keyword>
<dbReference type="Proteomes" id="UP000008370">
    <property type="component" value="Unassembled WGS sequence"/>
</dbReference>